<keyword evidence="1" id="KW-0812">Transmembrane</keyword>
<sequence>MNQLREVHEFCYNVQYVRRNGRGRGDPWSLRQFGVYQQLSCSDRRSTWIVLQASDEIQKRLTEAMESRSCGTNDSLTDPMIPHLVFMSTIALDWQCYTEYLNSQLSIFDRKACFSSVHTMASEDFTVSFTDCQNLQVLQQKIHKAITVLDCNFDIVRGCLAHCQRLIDSNLTSIGKQALAELETCYKQLEVHRREINRIHECSQGTARLLAQILDFRDRQALCSVNAHIKDQLEILKGTHKTVEVNLDTLQRIAFQIHQENTKLGEIALKSQKDSSVLKGFGMVATIFLPASLIAELFSSSLVQSQPVDVDDAARGTHMVVSRHFWIFIVAWVVSAVFTTAWPLILSAKRFRWN</sequence>
<evidence type="ECO:0000259" key="2">
    <source>
        <dbReference type="Pfam" id="PF26616"/>
    </source>
</evidence>
<evidence type="ECO:0000313" key="3">
    <source>
        <dbReference type="EMBL" id="KAF1990668.1"/>
    </source>
</evidence>
<feature type="transmembrane region" description="Helical" evidence="1">
    <location>
        <begin position="277"/>
        <end position="298"/>
    </location>
</feature>
<reference evidence="3" key="1">
    <citation type="journal article" date="2020" name="Stud. Mycol.">
        <title>101 Dothideomycetes genomes: a test case for predicting lifestyles and emergence of pathogens.</title>
        <authorList>
            <person name="Haridas S."/>
            <person name="Albert R."/>
            <person name="Binder M."/>
            <person name="Bloem J."/>
            <person name="Labutti K."/>
            <person name="Salamov A."/>
            <person name="Andreopoulos B."/>
            <person name="Baker S."/>
            <person name="Barry K."/>
            <person name="Bills G."/>
            <person name="Bluhm B."/>
            <person name="Cannon C."/>
            <person name="Castanera R."/>
            <person name="Culley D."/>
            <person name="Daum C."/>
            <person name="Ezra D."/>
            <person name="Gonzalez J."/>
            <person name="Henrissat B."/>
            <person name="Kuo A."/>
            <person name="Liang C."/>
            <person name="Lipzen A."/>
            <person name="Lutzoni F."/>
            <person name="Magnuson J."/>
            <person name="Mondo S."/>
            <person name="Nolan M."/>
            <person name="Ohm R."/>
            <person name="Pangilinan J."/>
            <person name="Park H.-J."/>
            <person name="Ramirez L."/>
            <person name="Alfaro M."/>
            <person name="Sun H."/>
            <person name="Tritt A."/>
            <person name="Yoshinaga Y."/>
            <person name="Zwiers L.-H."/>
            <person name="Turgeon B."/>
            <person name="Goodwin S."/>
            <person name="Spatafora J."/>
            <person name="Crous P."/>
            <person name="Grigoriev I."/>
        </authorList>
    </citation>
    <scope>NUCLEOTIDE SEQUENCE</scope>
    <source>
        <strain evidence="3">CBS 113979</strain>
    </source>
</reference>
<name>A0A6G1HCL0_9PEZI</name>
<feature type="transmembrane region" description="Helical" evidence="1">
    <location>
        <begin position="325"/>
        <end position="346"/>
    </location>
</feature>
<dbReference type="AlphaFoldDB" id="A0A6G1HCL0"/>
<dbReference type="OrthoDB" id="5396681at2759"/>
<keyword evidence="1" id="KW-1133">Transmembrane helix</keyword>
<proteinExistence type="predicted"/>
<protein>
    <recommendedName>
        <fullName evidence="2">CorA-like transporter domain-containing protein</fullName>
    </recommendedName>
</protein>
<dbReference type="Pfam" id="PF26616">
    <property type="entry name" value="CorA-like"/>
    <property type="match status" value="1"/>
</dbReference>
<dbReference type="InterPro" id="IPR058257">
    <property type="entry name" value="CorA-like_dom"/>
</dbReference>
<dbReference type="EMBL" id="ML977141">
    <property type="protein sequence ID" value="KAF1990668.1"/>
    <property type="molecule type" value="Genomic_DNA"/>
</dbReference>
<dbReference type="Proteomes" id="UP000800041">
    <property type="component" value="Unassembled WGS sequence"/>
</dbReference>
<gene>
    <name evidence="3" type="ORF">K402DRAFT_201327</name>
</gene>
<feature type="domain" description="CorA-like transporter" evidence="2">
    <location>
        <begin position="8"/>
        <end position="111"/>
    </location>
</feature>
<evidence type="ECO:0000256" key="1">
    <source>
        <dbReference type="SAM" id="Phobius"/>
    </source>
</evidence>
<organism evidence="3 4">
    <name type="scientific">Aulographum hederae CBS 113979</name>
    <dbReference type="NCBI Taxonomy" id="1176131"/>
    <lineage>
        <taxon>Eukaryota</taxon>
        <taxon>Fungi</taxon>
        <taxon>Dikarya</taxon>
        <taxon>Ascomycota</taxon>
        <taxon>Pezizomycotina</taxon>
        <taxon>Dothideomycetes</taxon>
        <taxon>Pleosporomycetidae</taxon>
        <taxon>Aulographales</taxon>
        <taxon>Aulographaceae</taxon>
    </lineage>
</organism>
<evidence type="ECO:0000313" key="4">
    <source>
        <dbReference type="Proteomes" id="UP000800041"/>
    </source>
</evidence>
<dbReference type="Gene3D" id="1.20.58.340">
    <property type="entry name" value="Magnesium transport protein CorA, transmembrane region"/>
    <property type="match status" value="1"/>
</dbReference>
<keyword evidence="4" id="KW-1185">Reference proteome</keyword>
<accession>A0A6G1HCL0</accession>
<keyword evidence="1" id="KW-0472">Membrane</keyword>